<keyword evidence="2" id="KW-0143">Chaperone</keyword>
<dbReference type="GO" id="GO:0051539">
    <property type="term" value="F:4 iron, 4 sulfur cluster binding"/>
    <property type="evidence" value="ECO:0007669"/>
    <property type="project" value="UniProtKB-UniRule"/>
</dbReference>
<feature type="domain" description="Radical SAM core" evidence="3">
    <location>
        <begin position="1"/>
        <end position="234"/>
    </location>
</feature>
<name>A0A5C8CEA3_9SPIR</name>
<dbReference type="Proteomes" id="UP000325116">
    <property type="component" value="Unassembled WGS sequence"/>
</dbReference>
<organism evidence="4 5">
    <name type="scientific">Brachyspira aalborgi</name>
    <dbReference type="NCBI Taxonomy" id="29522"/>
    <lineage>
        <taxon>Bacteria</taxon>
        <taxon>Pseudomonadati</taxon>
        <taxon>Spirochaetota</taxon>
        <taxon>Spirochaetia</taxon>
        <taxon>Brachyspirales</taxon>
        <taxon>Brachyspiraceae</taxon>
        <taxon>Brachyspira</taxon>
    </lineage>
</organism>
<reference evidence="4 5" key="1">
    <citation type="journal article" date="1992" name="Lakartidningen">
        <title>[Penicillin V and not amoxicillin is the first choice preparation in acute otitis].</title>
        <authorList>
            <person name="Kamme C."/>
            <person name="Lundgren K."/>
            <person name="Prellner K."/>
        </authorList>
    </citation>
    <scope>NUCLEOTIDE SEQUENCE [LARGE SCALE GENOMIC DNA]</scope>
    <source>
        <strain evidence="4 5">W1</strain>
    </source>
</reference>
<protein>
    <recommendedName>
        <fullName evidence="2">Heme chaperone HemW</fullName>
    </recommendedName>
</protein>
<dbReference type="AlphaFoldDB" id="A0A5C8CEA3"/>
<proteinExistence type="inferred from homology"/>
<dbReference type="PANTHER" id="PTHR13932">
    <property type="entry name" value="COPROPORPHYRINIGEN III OXIDASE"/>
    <property type="match status" value="1"/>
</dbReference>
<dbReference type="SFLD" id="SFLDS00029">
    <property type="entry name" value="Radical_SAM"/>
    <property type="match status" value="1"/>
</dbReference>
<dbReference type="Gene3D" id="3.80.30.20">
    <property type="entry name" value="tm_1862 like domain"/>
    <property type="match status" value="1"/>
</dbReference>
<dbReference type="Pfam" id="PF04055">
    <property type="entry name" value="Radical_SAM"/>
    <property type="match status" value="1"/>
</dbReference>
<evidence type="ECO:0000256" key="1">
    <source>
        <dbReference type="ARBA" id="ARBA00006100"/>
    </source>
</evidence>
<dbReference type="SMART" id="SM00729">
    <property type="entry name" value="Elp3"/>
    <property type="match status" value="1"/>
</dbReference>
<dbReference type="SFLD" id="SFLDG01065">
    <property type="entry name" value="anaerobic_coproporphyrinogen-I"/>
    <property type="match status" value="1"/>
</dbReference>
<dbReference type="PANTHER" id="PTHR13932:SF5">
    <property type="entry name" value="RADICAL S-ADENOSYL METHIONINE DOMAIN-CONTAINING PROTEIN 1, MITOCHONDRIAL"/>
    <property type="match status" value="1"/>
</dbReference>
<dbReference type="InterPro" id="IPR006638">
    <property type="entry name" value="Elp3/MiaA/NifB-like_rSAM"/>
</dbReference>
<keyword evidence="2" id="KW-0411">Iron-sulfur</keyword>
<dbReference type="NCBIfam" id="TIGR00539">
    <property type="entry name" value="hemN_rel"/>
    <property type="match status" value="1"/>
</dbReference>
<dbReference type="GO" id="GO:0005737">
    <property type="term" value="C:cytoplasm"/>
    <property type="evidence" value="ECO:0007669"/>
    <property type="project" value="UniProtKB-SubCell"/>
</dbReference>
<comment type="similarity">
    <text evidence="1">Belongs to the anaerobic coproporphyrinogen-III oxidase family. HemW subfamily.</text>
</comment>
<dbReference type="InterPro" id="IPR058240">
    <property type="entry name" value="rSAM_sf"/>
</dbReference>
<keyword evidence="2" id="KW-0408">Iron</keyword>
<dbReference type="SFLD" id="SFLDF00562">
    <property type="entry name" value="HemN-like__clustered_with_heat"/>
    <property type="match status" value="1"/>
</dbReference>
<keyword evidence="2" id="KW-0479">Metal-binding</keyword>
<evidence type="ECO:0000313" key="5">
    <source>
        <dbReference type="Proteomes" id="UP000325116"/>
    </source>
</evidence>
<evidence type="ECO:0000256" key="2">
    <source>
        <dbReference type="RuleBase" id="RU364116"/>
    </source>
</evidence>
<comment type="subcellular location">
    <subcellularLocation>
        <location evidence="2">Cytoplasm</location>
    </subcellularLocation>
</comment>
<sequence length="372" mass="43902">MLYIHIPFCVYKCAYCNFYSVVNMNSPDLYKKYLDALIKELEIRIKDYKKNIETIYIGGGTPSIIGAKMLEYFFEKLFEVINKNNNEEIKEITIEFNINDINKDSLKVISKIKNIRLSIGIQTFNEESLKIINRKTNKNDIIEALKLINKSNIENISVDFICGLPLNDKDQSKKDILQAFDLLPKIKHISLYYLELNDSLKNKWRDFLPAEEDCVYYYNLAKETIESFGLIRYEISNYAFSNYESIHNSGYWDLKDYLGIGAGAFGCYKNNRYENTKNIKDYLEVLSQNKLPVKNIEYLDSDTRKKEFIFLSLRTAKGINFLNYKKLFKEDFIDKHSEIINRHAKYFIISKEYLSIKKIYFDYADEISLLFL</sequence>
<comment type="caution">
    <text evidence="4">The sequence shown here is derived from an EMBL/GenBank/DDBJ whole genome shotgun (WGS) entry which is preliminary data.</text>
</comment>
<dbReference type="GO" id="GO:0006779">
    <property type="term" value="P:porphyrin-containing compound biosynthetic process"/>
    <property type="evidence" value="ECO:0007669"/>
    <property type="project" value="InterPro"/>
</dbReference>
<dbReference type="EMBL" id="SAXT01000005">
    <property type="protein sequence ID" value="TXJ11417.1"/>
    <property type="molecule type" value="Genomic_DNA"/>
</dbReference>
<dbReference type="RefSeq" id="WP_147758399.1">
    <property type="nucleotide sequence ID" value="NZ_SAXT01000005.1"/>
</dbReference>
<keyword evidence="2" id="KW-0963">Cytoplasm</keyword>
<comment type="function">
    <text evidence="2">Probably acts as a heme chaperone, transferring heme to an unknown acceptor. Binds one molecule of heme per monomer, possibly covalently. Binds 1 [4Fe-4S] cluster. The cluster is coordinated with 3 cysteines and an exchangeable S-adenosyl-L-methionine.</text>
</comment>
<keyword evidence="2" id="KW-0949">S-adenosyl-L-methionine</keyword>
<dbReference type="InterPro" id="IPR023404">
    <property type="entry name" value="rSAM_horseshoe"/>
</dbReference>
<keyword evidence="2" id="KW-0004">4Fe-4S</keyword>
<dbReference type="SFLD" id="SFLDG01082">
    <property type="entry name" value="B12-binding_domain_containing"/>
    <property type="match status" value="1"/>
</dbReference>
<evidence type="ECO:0000313" key="4">
    <source>
        <dbReference type="EMBL" id="TXJ11417.1"/>
    </source>
</evidence>
<dbReference type="CDD" id="cd01335">
    <property type="entry name" value="Radical_SAM"/>
    <property type="match status" value="1"/>
</dbReference>
<dbReference type="InterPro" id="IPR004559">
    <property type="entry name" value="HemW-like"/>
</dbReference>
<keyword evidence="2" id="KW-0349">Heme</keyword>
<dbReference type="GO" id="GO:0004109">
    <property type="term" value="F:coproporphyrinogen oxidase activity"/>
    <property type="evidence" value="ECO:0007669"/>
    <property type="project" value="InterPro"/>
</dbReference>
<dbReference type="SUPFAM" id="SSF102114">
    <property type="entry name" value="Radical SAM enzymes"/>
    <property type="match status" value="1"/>
</dbReference>
<dbReference type="InterPro" id="IPR007197">
    <property type="entry name" value="rSAM"/>
</dbReference>
<evidence type="ECO:0000259" key="3">
    <source>
        <dbReference type="PROSITE" id="PS51918"/>
    </source>
</evidence>
<dbReference type="PROSITE" id="PS51918">
    <property type="entry name" value="RADICAL_SAM"/>
    <property type="match status" value="1"/>
</dbReference>
<dbReference type="GO" id="GO:0046872">
    <property type="term" value="F:metal ion binding"/>
    <property type="evidence" value="ECO:0007669"/>
    <property type="project" value="UniProtKB-UniRule"/>
</dbReference>
<gene>
    <name evidence="4" type="primary">hemW</name>
    <name evidence="4" type="ORF">EPJ80_06740</name>
</gene>
<accession>A0A5C8CEA3</accession>
<dbReference type="InterPro" id="IPR034505">
    <property type="entry name" value="Coproporphyrinogen-III_oxidase"/>
</dbReference>